<dbReference type="OrthoDB" id="1577640at2759"/>
<dbReference type="EMBL" id="GG697332">
    <property type="protein sequence ID" value="EFQ25735.1"/>
    <property type="molecule type" value="Genomic_DNA"/>
</dbReference>
<dbReference type="Proteomes" id="UP000008782">
    <property type="component" value="Unassembled WGS sequence"/>
</dbReference>
<gene>
    <name evidence="2" type="ORF">GLRG_00879</name>
</gene>
<dbReference type="GeneID" id="24406244"/>
<dbReference type="HOGENOM" id="CLU_1992459_0_0_1"/>
<accession>E3Q3Y3</accession>
<dbReference type="GO" id="GO:0009116">
    <property type="term" value="P:nucleoside metabolic process"/>
    <property type="evidence" value="ECO:0007669"/>
    <property type="project" value="InterPro"/>
</dbReference>
<proteinExistence type="predicted"/>
<reference evidence="3" key="1">
    <citation type="journal article" date="2012" name="Nat. Genet.">
        <title>Lifestyle transitions in plant pathogenic Colletotrichum fungi deciphered by genome and transcriptome analyses.</title>
        <authorList>
            <person name="O'Connell R.J."/>
            <person name="Thon M.R."/>
            <person name="Hacquard S."/>
            <person name="Amyotte S.G."/>
            <person name="Kleemann J."/>
            <person name="Torres M.F."/>
            <person name="Damm U."/>
            <person name="Buiate E.A."/>
            <person name="Epstein L."/>
            <person name="Alkan N."/>
            <person name="Altmueller J."/>
            <person name="Alvarado-Balderrama L."/>
            <person name="Bauser C.A."/>
            <person name="Becker C."/>
            <person name="Birren B.W."/>
            <person name="Chen Z."/>
            <person name="Choi J."/>
            <person name="Crouch J.A."/>
            <person name="Duvick J.P."/>
            <person name="Farman M.A."/>
            <person name="Gan P."/>
            <person name="Heiman D."/>
            <person name="Henrissat B."/>
            <person name="Howard R.J."/>
            <person name="Kabbage M."/>
            <person name="Koch C."/>
            <person name="Kracher B."/>
            <person name="Kubo Y."/>
            <person name="Law A.D."/>
            <person name="Lebrun M.-H."/>
            <person name="Lee Y.-H."/>
            <person name="Miyara I."/>
            <person name="Moore N."/>
            <person name="Neumann U."/>
            <person name="Nordstroem K."/>
            <person name="Panaccione D.G."/>
            <person name="Panstruga R."/>
            <person name="Place M."/>
            <person name="Proctor R.H."/>
            <person name="Prusky D."/>
            <person name="Rech G."/>
            <person name="Reinhardt R."/>
            <person name="Rollins J.A."/>
            <person name="Rounsley S."/>
            <person name="Schardl C.L."/>
            <person name="Schwartz D.C."/>
            <person name="Shenoy N."/>
            <person name="Shirasu K."/>
            <person name="Sikhakolli U.R."/>
            <person name="Stueber K."/>
            <person name="Sukno S.A."/>
            <person name="Sweigard J.A."/>
            <person name="Takano Y."/>
            <person name="Takahara H."/>
            <person name="Trail F."/>
            <person name="van der Does H.C."/>
            <person name="Voll L.M."/>
            <person name="Will I."/>
            <person name="Young S."/>
            <person name="Zeng Q."/>
            <person name="Zhang J."/>
            <person name="Zhou S."/>
            <person name="Dickman M.B."/>
            <person name="Schulze-Lefert P."/>
            <person name="Ver Loren van Themaat E."/>
            <person name="Ma L.-J."/>
            <person name="Vaillancourt L.J."/>
        </authorList>
    </citation>
    <scope>NUCLEOTIDE SEQUENCE [LARGE SCALE GENOMIC DNA]</scope>
    <source>
        <strain evidence="3">M1.001 / M2 / FGSC 10212</strain>
    </source>
</reference>
<dbReference type="PANTHER" id="PTHR46082:SF11">
    <property type="entry name" value="AAA+ ATPASE DOMAIN-CONTAINING PROTEIN-RELATED"/>
    <property type="match status" value="1"/>
</dbReference>
<evidence type="ECO:0000313" key="2">
    <source>
        <dbReference type="EMBL" id="EFQ25735.1"/>
    </source>
</evidence>
<organism evidence="3">
    <name type="scientific">Colletotrichum graminicola (strain M1.001 / M2 / FGSC 10212)</name>
    <name type="common">Maize anthracnose fungus</name>
    <name type="synonym">Glomerella graminicola</name>
    <dbReference type="NCBI Taxonomy" id="645133"/>
    <lineage>
        <taxon>Eukaryota</taxon>
        <taxon>Fungi</taxon>
        <taxon>Dikarya</taxon>
        <taxon>Ascomycota</taxon>
        <taxon>Pezizomycotina</taxon>
        <taxon>Sordariomycetes</taxon>
        <taxon>Hypocreomycetidae</taxon>
        <taxon>Glomerellales</taxon>
        <taxon>Glomerellaceae</taxon>
        <taxon>Colletotrichum</taxon>
        <taxon>Colletotrichum graminicola species complex</taxon>
    </lineage>
</organism>
<protein>
    <submittedName>
        <fullName evidence="2">Uncharacterized protein</fullName>
    </submittedName>
</protein>
<name>E3Q3Y3_COLGM</name>
<dbReference type="Gene3D" id="3.40.50.1580">
    <property type="entry name" value="Nucleoside phosphorylase domain"/>
    <property type="match status" value="1"/>
</dbReference>
<sequence>MTHAQQYTVGWVCALLLETAAAKGMLDQVHTNLPEQDAADHNSYGLGQIQGHNVVNACLQASTELPRDRRAVYEKILGRINHNRRQEAQTLFHIVVAARRPLTVSEMNVAFQLATDATDARAQKI</sequence>
<evidence type="ECO:0000313" key="3">
    <source>
        <dbReference type="Proteomes" id="UP000008782"/>
    </source>
</evidence>
<dbReference type="InterPro" id="IPR035994">
    <property type="entry name" value="Nucleoside_phosphorylase_sf"/>
</dbReference>
<keyword evidence="1" id="KW-0732">Signal</keyword>
<evidence type="ECO:0000256" key="1">
    <source>
        <dbReference type="SAM" id="SignalP"/>
    </source>
</evidence>
<dbReference type="InterPro" id="IPR053137">
    <property type="entry name" value="NLR-like"/>
</dbReference>
<dbReference type="VEuPathDB" id="FungiDB:GLRG_00879"/>
<feature type="chain" id="PRO_5003179378" evidence="1">
    <location>
        <begin position="23"/>
        <end position="125"/>
    </location>
</feature>
<dbReference type="STRING" id="645133.E3Q3Y3"/>
<dbReference type="PANTHER" id="PTHR46082">
    <property type="entry name" value="ATP/GTP-BINDING PROTEIN-RELATED"/>
    <property type="match status" value="1"/>
</dbReference>
<dbReference type="AlphaFoldDB" id="E3Q3Y3"/>
<dbReference type="GO" id="GO:0003824">
    <property type="term" value="F:catalytic activity"/>
    <property type="evidence" value="ECO:0007669"/>
    <property type="project" value="InterPro"/>
</dbReference>
<keyword evidence="3" id="KW-1185">Reference proteome</keyword>
<dbReference type="RefSeq" id="XP_008089755.1">
    <property type="nucleotide sequence ID" value="XM_008091564.1"/>
</dbReference>
<feature type="signal peptide" evidence="1">
    <location>
        <begin position="1"/>
        <end position="22"/>
    </location>
</feature>